<comment type="caution">
    <text evidence="2">The sequence shown here is derived from an EMBL/GenBank/DDBJ whole genome shotgun (WGS) entry which is preliminary data.</text>
</comment>
<evidence type="ECO:0000313" key="3">
    <source>
        <dbReference type="Proteomes" id="UP000566711"/>
    </source>
</evidence>
<dbReference type="SMART" id="SM00382">
    <property type="entry name" value="AAA"/>
    <property type="match status" value="1"/>
</dbReference>
<dbReference type="GO" id="GO:0005524">
    <property type="term" value="F:ATP binding"/>
    <property type="evidence" value="ECO:0007669"/>
    <property type="project" value="UniProtKB-KW"/>
</dbReference>
<dbReference type="AlphaFoldDB" id="A0A7W2I835"/>
<name>A0A7W2I835_9BURK</name>
<reference evidence="2 3" key="1">
    <citation type="submission" date="2020-07" db="EMBL/GenBank/DDBJ databases">
        <title>Novel species isolated from subtropical streams in China.</title>
        <authorList>
            <person name="Lu H."/>
        </authorList>
    </citation>
    <scope>NUCLEOTIDE SEQUENCE [LARGE SCALE GENOMIC DNA]</scope>
    <source>
        <strain evidence="2 3">FT3S</strain>
    </source>
</reference>
<accession>A0A7W2I835</accession>
<gene>
    <name evidence="2" type="ORF">H3H36_16445</name>
</gene>
<dbReference type="SUPFAM" id="SSF52540">
    <property type="entry name" value="P-loop containing nucleoside triphosphate hydrolases"/>
    <property type="match status" value="1"/>
</dbReference>
<keyword evidence="3" id="KW-1185">Reference proteome</keyword>
<dbReference type="Gene3D" id="3.40.50.300">
    <property type="entry name" value="P-loop containing nucleotide triphosphate hydrolases"/>
    <property type="match status" value="1"/>
</dbReference>
<sequence length="454" mass="49957">MLATTLPATSATVADPLRAPAPRTVEETGLPQLFLVDLLCKILAQHGQMHLSELAGATRLPVSVLDAVLAPMRAEKLCDVTRRGASGTDADLCFNLTDLGRLRAQEAALRDAYAGPAPVAYADYVAQIRRHSVTHQPLSRAHMQRVYEGVVVRPALLDQLGAAFNSGRAIFLHGPAGSGKSYLAERLHGLLEGEVPIPHAILIDGAVVPIYDPVVHPAVPEDAPAGSQFDRRYTRDQRWVRCQRPAVLTGGELTIEMLDLRFDHGARLYQAPPHLKANGGILVIDDLGRQRCSAVELMNRWIVPLDRHVDFLALQNGYKFAVPFDMIVVFSSNLQPEELADGAFLRRLGYKIHVGPLPEPLYRTVFRQVCERLGLDWDEAMYDYLLRARHGREGRPLMACYPNDLLGQLCDLAHYEGRAARLDQAGLDWAWQNYFGASASADAAGDSTNLGDQK</sequence>
<dbReference type="InterPro" id="IPR027417">
    <property type="entry name" value="P-loop_NTPase"/>
</dbReference>
<dbReference type="InterPro" id="IPR003593">
    <property type="entry name" value="AAA+_ATPase"/>
</dbReference>
<feature type="domain" description="AAA+ ATPase" evidence="1">
    <location>
        <begin position="166"/>
        <end position="359"/>
    </location>
</feature>
<protein>
    <submittedName>
        <fullName evidence="2">ATP-binding protein</fullName>
    </submittedName>
</protein>
<dbReference type="EMBL" id="JACEZS010000014">
    <property type="protein sequence ID" value="MBA5606948.1"/>
    <property type="molecule type" value="Genomic_DNA"/>
</dbReference>
<keyword evidence="2" id="KW-0547">Nucleotide-binding</keyword>
<evidence type="ECO:0000313" key="2">
    <source>
        <dbReference type="EMBL" id="MBA5606948.1"/>
    </source>
</evidence>
<proteinExistence type="predicted"/>
<organism evidence="2 3">
    <name type="scientific">Rugamonas fusca</name>
    <dbReference type="NCBI Taxonomy" id="2758568"/>
    <lineage>
        <taxon>Bacteria</taxon>
        <taxon>Pseudomonadati</taxon>
        <taxon>Pseudomonadota</taxon>
        <taxon>Betaproteobacteria</taxon>
        <taxon>Burkholderiales</taxon>
        <taxon>Oxalobacteraceae</taxon>
        <taxon>Telluria group</taxon>
        <taxon>Rugamonas</taxon>
    </lineage>
</organism>
<keyword evidence="2" id="KW-0067">ATP-binding</keyword>
<dbReference type="Proteomes" id="UP000566711">
    <property type="component" value="Unassembled WGS sequence"/>
</dbReference>
<evidence type="ECO:0000259" key="1">
    <source>
        <dbReference type="SMART" id="SM00382"/>
    </source>
</evidence>